<evidence type="ECO:0000313" key="3">
    <source>
        <dbReference type="Proteomes" id="UP000006706"/>
    </source>
</evidence>
<protein>
    <submittedName>
        <fullName evidence="2">Transcriptional regulator gene cpcA-Aspergillus niger</fullName>
    </submittedName>
</protein>
<dbReference type="Proteomes" id="UP000006706">
    <property type="component" value="Chromosome 2R"/>
</dbReference>
<feature type="region of interest" description="Disordered" evidence="1">
    <location>
        <begin position="1"/>
        <end position="36"/>
    </location>
</feature>
<dbReference type="AlphaFoldDB" id="A2Q9H5"/>
<proteinExistence type="predicted"/>
<dbReference type="VEuPathDB" id="FungiDB:An01g07890"/>
<name>A2Q9H5_ASPNC</name>
<evidence type="ECO:0000256" key="1">
    <source>
        <dbReference type="SAM" id="MobiDB-lite"/>
    </source>
</evidence>
<evidence type="ECO:0000313" key="2">
    <source>
        <dbReference type="EMBL" id="CAK43881.1"/>
    </source>
</evidence>
<reference evidence="2 3" key="1">
    <citation type="journal article" date="2007" name="Nat. Biotechnol.">
        <title>Genome sequencing and analysis of the versatile cell factory Aspergillus niger CBS 513.88.</title>
        <authorList>
            <person name="Pel H.J."/>
            <person name="de Winde J.H."/>
            <person name="Archer D.B."/>
            <person name="Dyer P.S."/>
            <person name="Hofmann G."/>
            <person name="Schaap P.J."/>
            <person name="Turner G."/>
            <person name="de Vries R.P."/>
            <person name="Albang R."/>
            <person name="Albermann K."/>
            <person name="Andersen M.R."/>
            <person name="Bendtsen J.D."/>
            <person name="Benen J.A."/>
            <person name="van den Berg M."/>
            <person name="Breestraat S."/>
            <person name="Caddick M.X."/>
            <person name="Contreras R."/>
            <person name="Cornell M."/>
            <person name="Coutinho P.M."/>
            <person name="Danchin E.G."/>
            <person name="Debets A.J."/>
            <person name="Dekker P."/>
            <person name="van Dijck P.W."/>
            <person name="van Dijk A."/>
            <person name="Dijkhuizen L."/>
            <person name="Driessen A.J."/>
            <person name="d'Enfert C."/>
            <person name="Geysens S."/>
            <person name="Goosen C."/>
            <person name="Groot G.S."/>
            <person name="de Groot P.W."/>
            <person name="Guillemette T."/>
            <person name="Henrissat B."/>
            <person name="Herweijer M."/>
            <person name="van den Hombergh J.P."/>
            <person name="van den Hondel C.A."/>
            <person name="van der Heijden R.T."/>
            <person name="van der Kaaij R.M."/>
            <person name="Klis F.M."/>
            <person name="Kools H.J."/>
            <person name="Kubicek C.P."/>
            <person name="van Kuyk P.A."/>
            <person name="Lauber J."/>
            <person name="Lu X."/>
            <person name="van der Maarel M.J."/>
            <person name="Meulenberg R."/>
            <person name="Menke H."/>
            <person name="Mortimer M.A."/>
            <person name="Nielsen J."/>
            <person name="Oliver S.G."/>
            <person name="Olsthoorn M."/>
            <person name="Pal K."/>
            <person name="van Peij N.N."/>
            <person name="Ram A.F."/>
            <person name="Rinas U."/>
            <person name="Roubos J.A."/>
            <person name="Sagt C.M."/>
            <person name="Schmoll M."/>
            <person name="Sun J."/>
            <person name="Ussery D."/>
            <person name="Varga J."/>
            <person name="Vervecken W."/>
            <person name="van de Vondervoort P.J."/>
            <person name="Wedler H."/>
            <person name="Wosten H.A."/>
            <person name="Zeng A.P."/>
            <person name="van Ooyen A.J."/>
            <person name="Visser J."/>
            <person name="Stam H."/>
        </authorList>
    </citation>
    <scope>NUCLEOTIDE SEQUENCE [LARGE SCALE GENOMIC DNA]</scope>
    <source>
        <strain evidence="3">CBS 513.88 / FGSC A1513 / ATCC MYA-4892</strain>
    </source>
</reference>
<dbReference type="EMBL" id="AM269976">
    <property type="protein sequence ID" value="CAK43881.1"/>
    <property type="molecule type" value="Genomic_DNA"/>
</dbReference>
<sequence>MASHAPASTAIGSSEFDSQRQQQQQQQSQSPSAGLCALSRSVSPAATQGLACSSTDQFCP</sequence>
<gene>
    <name evidence="2" type="primary">cpcA</name>
    <name evidence="2" type="ORF">An01g07890</name>
</gene>
<accession>A2Q9H5</accession>
<dbReference type="HOGENOM" id="CLU_2941317_0_0_1"/>
<keyword evidence="3" id="KW-1185">Reference proteome</keyword>
<feature type="compositionally biased region" description="Low complexity" evidence="1">
    <location>
        <begin position="19"/>
        <end position="30"/>
    </location>
</feature>
<organism evidence="2 3">
    <name type="scientific">Aspergillus niger (strain ATCC MYA-4892 / CBS 513.88 / FGSC A1513)</name>
    <dbReference type="NCBI Taxonomy" id="425011"/>
    <lineage>
        <taxon>Eukaryota</taxon>
        <taxon>Fungi</taxon>
        <taxon>Dikarya</taxon>
        <taxon>Ascomycota</taxon>
        <taxon>Pezizomycotina</taxon>
        <taxon>Eurotiomycetes</taxon>
        <taxon>Eurotiomycetidae</taxon>
        <taxon>Eurotiales</taxon>
        <taxon>Aspergillaceae</taxon>
        <taxon>Aspergillus</taxon>
        <taxon>Aspergillus subgen. Circumdati</taxon>
    </lineage>
</organism>